<evidence type="ECO:0008006" key="3">
    <source>
        <dbReference type="Google" id="ProtNLM"/>
    </source>
</evidence>
<proteinExistence type="predicted"/>
<dbReference type="SUPFAM" id="SSF53383">
    <property type="entry name" value="PLP-dependent transferases"/>
    <property type="match status" value="1"/>
</dbReference>
<gene>
    <name evidence="1" type="ORF">KUTeg_001829</name>
</gene>
<organism evidence="1 2">
    <name type="scientific">Tegillarca granosa</name>
    <name type="common">Malaysian cockle</name>
    <name type="synonym">Anadara granosa</name>
    <dbReference type="NCBI Taxonomy" id="220873"/>
    <lineage>
        <taxon>Eukaryota</taxon>
        <taxon>Metazoa</taxon>
        <taxon>Spiralia</taxon>
        <taxon>Lophotrochozoa</taxon>
        <taxon>Mollusca</taxon>
        <taxon>Bivalvia</taxon>
        <taxon>Autobranchia</taxon>
        <taxon>Pteriomorphia</taxon>
        <taxon>Arcoida</taxon>
        <taxon>Arcoidea</taxon>
        <taxon>Arcidae</taxon>
        <taxon>Tegillarca</taxon>
    </lineage>
</organism>
<sequence length="455" mass="52187">MTSGSILPYSCVYLDTGWTDMLRACTECLKYHRHRDKVIRNLRSMWTNSANPNYVLPCLSVRTALDLFLQVQKYPKGSEIIMSAINIPDMAYIIHHHGYKIVPLDVEIDSLRPKAELLQHLITDKTVAILVAQLYGKWFDLDPIIDIAQQRNLHVIEDCAEGFCGFENFGNPRSDLTLFSFGIIKYYTAYGGAIAKIRDKSLYDRMLQHYSSYPTQKQHEYLKKVLKYSVVYLLLDCPNIMRPGMYLTRTFNIDHKKIVIKMLRGFPDQMIKRIRHQPSSALLQTMETRLKGFSKSDFNTAKIKGDYVRQRLPSSVTLVGTQCEVDNYWLFPILVDMPDTVVKLLNAMGVDAYRGATQLNLIEPENGYKNITMSPSYLKYYPHEARHLIDHIVYLPVNKSVPFHALDQISKSVEVAVKLSKNGDSPSIRLHSKLGKIMPSLFSSLCPFNIECKKT</sequence>
<keyword evidence="2" id="KW-1185">Reference proteome</keyword>
<name>A0ABQ9FSK0_TEGGR</name>
<dbReference type="PANTHER" id="PTHR30244:SF34">
    <property type="entry name" value="DTDP-4-AMINO-4,6-DIDEOXYGALACTOSE TRANSAMINASE"/>
    <property type="match status" value="1"/>
</dbReference>
<dbReference type="EMBL" id="JARBDR010000141">
    <property type="protein sequence ID" value="KAJ8320242.1"/>
    <property type="molecule type" value="Genomic_DNA"/>
</dbReference>
<dbReference type="Proteomes" id="UP001217089">
    <property type="component" value="Unassembled WGS sequence"/>
</dbReference>
<dbReference type="Gene3D" id="3.40.640.10">
    <property type="entry name" value="Type I PLP-dependent aspartate aminotransferase-like (Major domain)"/>
    <property type="match status" value="1"/>
</dbReference>
<evidence type="ECO:0000313" key="2">
    <source>
        <dbReference type="Proteomes" id="UP001217089"/>
    </source>
</evidence>
<reference evidence="1 2" key="1">
    <citation type="submission" date="2022-12" db="EMBL/GenBank/DDBJ databases">
        <title>Chromosome-level genome of Tegillarca granosa.</title>
        <authorList>
            <person name="Kim J."/>
        </authorList>
    </citation>
    <scope>NUCLEOTIDE SEQUENCE [LARGE SCALE GENOMIC DNA]</scope>
    <source>
        <strain evidence="1">Teg-2019</strain>
        <tissue evidence="1">Adductor muscle</tissue>
    </source>
</reference>
<comment type="caution">
    <text evidence="1">The sequence shown here is derived from an EMBL/GenBank/DDBJ whole genome shotgun (WGS) entry which is preliminary data.</text>
</comment>
<evidence type="ECO:0000313" key="1">
    <source>
        <dbReference type="EMBL" id="KAJ8320242.1"/>
    </source>
</evidence>
<accession>A0ABQ9FSK0</accession>
<protein>
    <recommendedName>
        <fullName evidence="3">DegT/DnrJ/EryC1/StrS aminotransferase family protein</fullName>
    </recommendedName>
</protein>
<dbReference type="PANTHER" id="PTHR30244">
    <property type="entry name" value="TRANSAMINASE"/>
    <property type="match status" value="1"/>
</dbReference>
<dbReference type="InterPro" id="IPR015424">
    <property type="entry name" value="PyrdxlP-dep_Trfase"/>
</dbReference>
<dbReference type="InterPro" id="IPR000653">
    <property type="entry name" value="DegT/StrS_aminotransferase"/>
</dbReference>
<dbReference type="InterPro" id="IPR015421">
    <property type="entry name" value="PyrdxlP-dep_Trfase_major"/>
</dbReference>
<dbReference type="Pfam" id="PF01041">
    <property type="entry name" value="DegT_DnrJ_EryC1"/>
    <property type="match status" value="1"/>
</dbReference>